<dbReference type="SUPFAM" id="SSF46785">
    <property type="entry name" value="Winged helix' DNA-binding domain"/>
    <property type="match status" value="1"/>
</dbReference>
<dbReference type="AlphaFoldDB" id="A0A7W7CK84"/>
<dbReference type="InterPro" id="IPR001845">
    <property type="entry name" value="HTH_ArsR_DNA-bd_dom"/>
</dbReference>
<evidence type="ECO:0000313" key="2">
    <source>
        <dbReference type="EMBL" id="MBB4681331.1"/>
    </source>
</evidence>
<dbReference type="GO" id="GO:0010288">
    <property type="term" value="P:response to lead ion"/>
    <property type="evidence" value="ECO:0007669"/>
    <property type="project" value="TreeGrafter"/>
</dbReference>
<dbReference type="PRINTS" id="PR00778">
    <property type="entry name" value="HTHARSR"/>
</dbReference>
<dbReference type="CDD" id="cd00090">
    <property type="entry name" value="HTH_ARSR"/>
    <property type="match status" value="1"/>
</dbReference>
<dbReference type="InterPro" id="IPR052543">
    <property type="entry name" value="HTH_Metal-responsive_Reg"/>
</dbReference>
<dbReference type="GO" id="GO:0032791">
    <property type="term" value="F:lead ion binding"/>
    <property type="evidence" value="ECO:0007669"/>
    <property type="project" value="TreeGrafter"/>
</dbReference>
<dbReference type="Gene3D" id="1.10.10.10">
    <property type="entry name" value="Winged helix-like DNA-binding domain superfamily/Winged helix DNA-binding domain"/>
    <property type="match status" value="1"/>
</dbReference>
<evidence type="ECO:0000313" key="3">
    <source>
        <dbReference type="Proteomes" id="UP000533598"/>
    </source>
</evidence>
<evidence type="ECO:0000259" key="1">
    <source>
        <dbReference type="PROSITE" id="PS50987"/>
    </source>
</evidence>
<dbReference type="GO" id="GO:0003700">
    <property type="term" value="F:DNA-binding transcription factor activity"/>
    <property type="evidence" value="ECO:0007669"/>
    <property type="project" value="InterPro"/>
</dbReference>
<dbReference type="PANTHER" id="PTHR39168">
    <property type="entry name" value="TRANSCRIPTIONAL REGULATOR-RELATED"/>
    <property type="match status" value="1"/>
</dbReference>
<dbReference type="InterPro" id="IPR036388">
    <property type="entry name" value="WH-like_DNA-bd_sf"/>
</dbReference>
<keyword evidence="2" id="KW-0238">DNA-binding</keyword>
<comment type="caution">
    <text evidence="2">The sequence shown here is derived from an EMBL/GenBank/DDBJ whole genome shotgun (WGS) entry which is preliminary data.</text>
</comment>
<accession>A0A7W7CK84</accession>
<dbReference type="PROSITE" id="PS50987">
    <property type="entry name" value="HTH_ARSR_2"/>
    <property type="match status" value="1"/>
</dbReference>
<dbReference type="PANTHER" id="PTHR39168:SF1">
    <property type="entry name" value="TRANSCRIPTIONAL REGULATORY PROTEIN"/>
    <property type="match status" value="1"/>
</dbReference>
<organism evidence="2 3">
    <name type="scientific">Crossiella cryophila</name>
    <dbReference type="NCBI Taxonomy" id="43355"/>
    <lineage>
        <taxon>Bacteria</taxon>
        <taxon>Bacillati</taxon>
        <taxon>Actinomycetota</taxon>
        <taxon>Actinomycetes</taxon>
        <taxon>Pseudonocardiales</taxon>
        <taxon>Pseudonocardiaceae</taxon>
        <taxon>Crossiella</taxon>
    </lineage>
</organism>
<proteinExistence type="predicted"/>
<protein>
    <submittedName>
        <fullName evidence="2">DNA-binding transcriptional ArsR family regulator</fullName>
    </submittedName>
</protein>
<dbReference type="InterPro" id="IPR011991">
    <property type="entry name" value="ArsR-like_HTH"/>
</dbReference>
<dbReference type="InterPro" id="IPR036390">
    <property type="entry name" value="WH_DNA-bd_sf"/>
</dbReference>
<dbReference type="SMART" id="SM00418">
    <property type="entry name" value="HTH_ARSR"/>
    <property type="match status" value="1"/>
</dbReference>
<keyword evidence="3" id="KW-1185">Reference proteome</keyword>
<dbReference type="Pfam" id="PF12840">
    <property type="entry name" value="HTH_20"/>
    <property type="match status" value="1"/>
</dbReference>
<sequence length="231" mass="24180">MTSTELAAFAGLLADPTRAAICLALLDGRAWTAGELAAHAKVAASTATEHLNRLLSGGLLTERRQGRHRYVQLADARTAELLEGLVAHLNPAPQRPSGLRASTAAAALARGRTCYDHLAGRLGVAITDAMTSTGLLTQADGLGVTPAGRSWLTTELGADLSCPTGRPLVRACLDWTERRTHLAGAAGAQLCQRFRDRGWLKPVGSGRAVRLTPAGERAVADLLGLDPAQLV</sequence>
<dbReference type="GO" id="GO:0003677">
    <property type="term" value="F:DNA binding"/>
    <property type="evidence" value="ECO:0007669"/>
    <property type="project" value="UniProtKB-KW"/>
</dbReference>
<dbReference type="GO" id="GO:0097063">
    <property type="term" value="F:cadmium ion sensor activity"/>
    <property type="evidence" value="ECO:0007669"/>
    <property type="project" value="TreeGrafter"/>
</dbReference>
<dbReference type="RefSeq" id="WP_185007823.1">
    <property type="nucleotide sequence ID" value="NZ_BAAAUI010000008.1"/>
</dbReference>
<dbReference type="GO" id="GO:0046686">
    <property type="term" value="P:response to cadmium ion"/>
    <property type="evidence" value="ECO:0007669"/>
    <property type="project" value="TreeGrafter"/>
</dbReference>
<feature type="domain" description="HTH arsR-type" evidence="1">
    <location>
        <begin position="1"/>
        <end position="93"/>
    </location>
</feature>
<gene>
    <name evidence="2" type="ORF">HNR67_007449</name>
</gene>
<reference evidence="2 3" key="1">
    <citation type="submission" date="2020-08" db="EMBL/GenBank/DDBJ databases">
        <title>Sequencing the genomes of 1000 actinobacteria strains.</title>
        <authorList>
            <person name="Klenk H.-P."/>
        </authorList>
    </citation>
    <scope>NUCLEOTIDE SEQUENCE [LARGE SCALE GENOMIC DNA]</scope>
    <source>
        <strain evidence="2 3">DSM 44230</strain>
    </source>
</reference>
<dbReference type="EMBL" id="JACHMH010000001">
    <property type="protein sequence ID" value="MBB4681331.1"/>
    <property type="molecule type" value="Genomic_DNA"/>
</dbReference>
<name>A0A7W7CK84_9PSEU</name>
<dbReference type="Proteomes" id="UP000533598">
    <property type="component" value="Unassembled WGS sequence"/>
</dbReference>